<proteinExistence type="predicted"/>
<dbReference type="RefSeq" id="WP_071452075.1">
    <property type="nucleotide sequence ID" value="NZ_FNMW01000001.1"/>
</dbReference>
<keyword evidence="1" id="KW-0812">Transmembrane</keyword>
<comment type="caution">
    <text evidence="2">The sequence shown here is derived from an EMBL/GenBank/DDBJ whole genome shotgun (WGS) entry which is preliminary data.</text>
</comment>
<dbReference type="EMBL" id="FNMW01000001">
    <property type="protein sequence ID" value="SDW47149.1"/>
    <property type="molecule type" value="Genomic_DNA"/>
</dbReference>
<dbReference type="Proteomes" id="UP000182107">
    <property type="component" value="Unassembled WGS sequence"/>
</dbReference>
<gene>
    <name evidence="2" type="ORF">SAMN05216415_0787</name>
</gene>
<keyword evidence="1" id="KW-0472">Membrane</keyword>
<feature type="transmembrane region" description="Helical" evidence="1">
    <location>
        <begin position="6"/>
        <end position="22"/>
    </location>
</feature>
<sequence length="137" mass="15586">MKKWFIYASVVGLAAGVVYWLYKNGKTNTATSRTVDKKADFETNTQEEEKSQNSNVVEEMYQAKNESVQAVYERHSEAGSIMKDAYSNIMEDFVEDFSSENDTNAKDENKEVIIDNESVSVMKEIDSISDELDDLLK</sequence>
<reference evidence="2 3" key="1">
    <citation type="submission" date="2016-10" db="EMBL/GenBank/DDBJ databases">
        <authorList>
            <person name="Varghese N."/>
            <person name="Submissions S."/>
        </authorList>
    </citation>
    <scope>NUCLEOTIDE SEQUENCE [LARGE SCALE GENOMIC DNA]</scope>
    <source>
        <strain evidence="2 3">Sb17</strain>
    </source>
</reference>
<protein>
    <submittedName>
        <fullName evidence="2">Uncharacterized protein</fullName>
    </submittedName>
</protein>
<name>A0AAE8L3E9_STREI</name>
<evidence type="ECO:0000313" key="2">
    <source>
        <dbReference type="EMBL" id="SDW47149.1"/>
    </source>
</evidence>
<evidence type="ECO:0000256" key="1">
    <source>
        <dbReference type="SAM" id="Phobius"/>
    </source>
</evidence>
<organism evidence="2 3">
    <name type="scientific">Streptococcus equinus</name>
    <name type="common">Streptococcus bovis</name>
    <dbReference type="NCBI Taxonomy" id="1335"/>
    <lineage>
        <taxon>Bacteria</taxon>
        <taxon>Bacillati</taxon>
        <taxon>Bacillota</taxon>
        <taxon>Bacilli</taxon>
        <taxon>Lactobacillales</taxon>
        <taxon>Streptococcaceae</taxon>
        <taxon>Streptococcus</taxon>
    </lineage>
</organism>
<accession>A0AAE8L3E9</accession>
<evidence type="ECO:0000313" key="3">
    <source>
        <dbReference type="Proteomes" id="UP000182107"/>
    </source>
</evidence>
<keyword evidence="1" id="KW-1133">Transmembrane helix</keyword>
<dbReference type="AlphaFoldDB" id="A0AAE8L3E9"/>